<keyword evidence="2" id="KW-1185">Reference proteome</keyword>
<feature type="non-terminal residue" evidence="1">
    <location>
        <position position="1"/>
    </location>
</feature>
<evidence type="ECO:0000313" key="1">
    <source>
        <dbReference type="EMBL" id="CAG8773607.1"/>
    </source>
</evidence>
<sequence length="449" mass="52579">IQPGQWRDKGEKIYGPVTDIVYWPKNRHYESIKDIPDSTAPSIHDPITRYQNSYLNGEGGSGKTTHGIQVYQNNSIGEWTPERMGEKKFPQVVIWDKIICCRDDAQPLPFFGEMPHNWLKERTNYYKEVSTDYRAKCPKLRELKKSMCRKNNRIQSKLFREILPTIEKWEHGHKQNCLVEIPGSFDKQELVKNDIVHLLLNTLPKKFLADILMEKKILDWDLGYAMTVHTSQGITLEALQRVWIIDEHLAWDNLIYLAVDRPPLPPEIEKAKNKKAIERSLRPFISGKLVGYMDQDKKKDCEFNLSDWDDAGDLDQWTADRIDNKLGHIKGNVRLTCLEYMVKQDNDSVIDFYMKIKASTSDSEKQVREIFINRLSPENYLEAEKFESGILLNELVGRLWVLESERKAKYIKLKAEVINIIKNTFENGAEDLKKLKTEQPEFYDFYFKI</sequence>
<accession>A0ACA9R201</accession>
<comment type="caution">
    <text evidence="1">The sequence shown here is derived from an EMBL/GenBank/DDBJ whole genome shotgun (WGS) entry which is preliminary data.</text>
</comment>
<reference evidence="1" key="1">
    <citation type="submission" date="2021-06" db="EMBL/GenBank/DDBJ databases">
        <authorList>
            <person name="Kallberg Y."/>
            <person name="Tangrot J."/>
            <person name="Rosling A."/>
        </authorList>
    </citation>
    <scope>NUCLEOTIDE SEQUENCE</scope>
    <source>
        <strain evidence="1">MA461A</strain>
    </source>
</reference>
<organism evidence="1 2">
    <name type="scientific">Racocetra persica</name>
    <dbReference type="NCBI Taxonomy" id="160502"/>
    <lineage>
        <taxon>Eukaryota</taxon>
        <taxon>Fungi</taxon>
        <taxon>Fungi incertae sedis</taxon>
        <taxon>Mucoromycota</taxon>
        <taxon>Glomeromycotina</taxon>
        <taxon>Glomeromycetes</taxon>
        <taxon>Diversisporales</taxon>
        <taxon>Gigasporaceae</taxon>
        <taxon>Racocetra</taxon>
    </lineage>
</organism>
<name>A0ACA9R201_9GLOM</name>
<gene>
    <name evidence="1" type="ORF">RPERSI_LOCUS16706</name>
</gene>
<dbReference type="Proteomes" id="UP000789920">
    <property type="component" value="Unassembled WGS sequence"/>
</dbReference>
<proteinExistence type="predicted"/>
<evidence type="ECO:0000313" key="2">
    <source>
        <dbReference type="Proteomes" id="UP000789920"/>
    </source>
</evidence>
<protein>
    <submittedName>
        <fullName evidence="1">2910_t:CDS:1</fullName>
    </submittedName>
</protein>
<dbReference type="EMBL" id="CAJVQC010041727">
    <property type="protein sequence ID" value="CAG8773607.1"/>
    <property type="molecule type" value="Genomic_DNA"/>
</dbReference>